<feature type="compositionally biased region" description="Low complexity" evidence="6">
    <location>
        <begin position="479"/>
        <end position="494"/>
    </location>
</feature>
<dbReference type="InterPro" id="IPR017884">
    <property type="entry name" value="SANT_dom"/>
</dbReference>
<dbReference type="GO" id="GO:0000122">
    <property type="term" value="P:negative regulation of transcription by RNA polymerase II"/>
    <property type="evidence" value="ECO:0007669"/>
    <property type="project" value="TreeGrafter"/>
</dbReference>
<dbReference type="SMART" id="SM00717">
    <property type="entry name" value="SANT"/>
    <property type="match status" value="1"/>
</dbReference>
<dbReference type="RefSeq" id="XP_022316251.1">
    <property type="nucleotide sequence ID" value="XM_022460543.1"/>
</dbReference>
<protein>
    <submittedName>
        <fullName evidence="10">Mesoderm induction early response protein 1-like isoform X1</fullName>
    </submittedName>
</protein>
<feature type="compositionally biased region" description="Polar residues" evidence="6">
    <location>
        <begin position="495"/>
        <end position="522"/>
    </location>
</feature>
<dbReference type="PROSITE" id="PS51156">
    <property type="entry name" value="ELM2"/>
    <property type="match status" value="1"/>
</dbReference>
<dbReference type="GO" id="GO:0005654">
    <property type="term" value="C:nucleoplasm"/>
    <property type="evidence" value="ECO:0007669"/>
    <property type="project" value="TreeGrafter"/>
</dbReference>
<dbReference type="GO" id="GO:0032991">
    <property type="term" value="C:protein-containing complex"/>
    <property type="evidence" value="ECO:0007669"/>
    <property type="project" value="UniProtKB-ARBA"/>
</dbReference>
<evidence type="ECO:0000313" key="9">
    <source>
        <dbReference type="Proteomes" id="UP000694844"/>
    </source>
</evidence>
<feature type="region of interest" description="Disordered" evidence="6">
    <location>
        <begin position="129"/>
        <end position="166"/>
    </location>
</feature>
<feature type="compositionally biased region" description="Polar residues" evidence="6">
    <location>
        <begin position="1"/>
        <end position="12"/>
    </location>
</feature>
<dbReference type="OrthoDB" id="5916873at2759"/>
<evidence type="ECO:0000256" key="4">
    <source>
        <dbReference type="ARBA" id="ARBA00023163"/>
    </source>
</evidence>
<name>A0A8B8CPC4_CRAVI</name>
<evidence type="ECO:0000256" key="6">
    <source>
        <dbReference type="SAM" id="MobiDB-lite"/>
    </source>
</evidence>
<evidence type="ECO:0000256" key="3">
    <source>
        <dbReference type="ARBA" id="ARBA00023015"/>
    </source>
</evidence>
<keyword evidence="9" id="KW-1185">Reference proteome</keyword>
<feature type="compositionally biased region" description="Basic and acidic residues" evidence="6">
    <location>
        <begin position="80"/>
        <end position="91"/>
    </location>
</feature>
<dbReference type="Pfam" id="PF01448">
    <property type="entry name" value="ELM2"/>
    <property type="match status" value="1"/>
</dbReference>
<feature type="region of interest" description="Disordered" evidence="6">
    <location>
        <begin position="454"/>
        <end position="522"/>
    </location>
</feature>
<evidence type="ECO:0000259" key="8">
    <source>
        <dbReference type="PROSITE" id="PS51293"/>
    </source>
</evidence>
<dbReference type="SMART" id="SM01189">
    <property type="entry name" value="ELM2"/>
    <property type="match status" value="1"/>
</dbReference>
<dbReference type="InterPro" id="IPR040138">
    <property type="entry name" value="MIER/MTA"/>
</dbReference>
<dbReference type="InterPro" id="IPR000949">
    <property type="entry name" value="ELM2_dom"/>
</dbReference>
<dbReference type="GO" id="GO:0042826">
    <property type="term" value="F:histone deacetylase binding"/>
    <property type="evidence" value="ECO:0007669"/>
    <property type="project" value="TreeGrafter"/>
</dbReference>
<keyword evidence="5" id="KW-0539">Nucleus</keyword>
<evidence type="ECO:0000256" key="1">
    <source>
        <dbReference type="ARBA" id="ARBA00004123"/>
    </source>
</evidence>
<dbReference type="Proteomes" id="UP000694844">
    <property type="component" value="Chromosome 2"/>
</dbReference>
<reference evidence="10" key="1">
    <citation type="submission" date="2025-08" db="UniProtKB">
        <authorList>
            <consortium name="RefSeq"/>
        </authorList>
    </citation>
    <scope>IDENTIFICATION</scope>
    <source>
        <tissue evidence="10">Whole sample</tissue>
    </source>
</reference>
<dbReference type="PROSITE" id="PS51293">
    <property type="entry name" value="SANT"/>
    <property type="match status" value="1"/>
</dbReference>
<dbReference type="PANTHER" id="PTHR10865:SF28">
    <property type="entry name" value="ELM2 DOMAIN-CONTAINING PROTEIN"/>
    <property type="match status" value="1"/>
</dbReference>
<dbReference type="Gene3D" id="1.10.10.60">
    <property type="entry name" value="Homeodomain-like"/>
    <property type="match status" value="1"/>
</dbReference>
<keyword evidence="2" id="KW-0678">Repressor</keyword>
<dbReference type="InterPro" id="IPR001005">
    <property type="entry name" value="SANT/Myb"/>
</dbReference>
<feature type="compositionally biased region" description="Acidic residues" evidence="6">
    <location>
        <begin position="29"/>
        <end position="51"/>
    </location>
</feature>
<accession>A0A8B8CPC4</accession>
<feature type="region of interest" description="Disordered" evidence="6">
    <location>
        <begin position="360"/>
        <end position="402"/>
    </location>
</feature>
<evidence type="ECO:0000259" key="7">
    <source>
        <dbReference type="PROSITE" id="PS51156"/>
    </source>
</evidence>
<dbReference type="GeneID" id="111119953"/>
<organism evidence="9 10">
    <name type="scientific">Crassostrea virginica</name>
    <name type="common">Eastern oyster</name>
    <dbReference type="NCBI Taxonomy" id="6565"/>
    <lineage>
        <taxon>Eukaryota</taxon>
        <taxon>Metazoa</taxon>
        <taxon>Spiralia</taxon>
        <taxon>Lophotrochozoa</taxon>
        <taxon>Mollusca</taxon>
        <taxon>Bivalvia</taxon>
        <taxon>Autobranchia</taxon>
        <taxon>Pteriomorphia</taxon>
        <taxon>Ostreida</taxon>
        <taxon>Ostreoidea</taxon>
        <taxon>Ostreidae</taxon>
        <taxon>Crassostrea</taxon>
    </lineage>
</organism>
<feature type="domain" description="ELM2" evidence="7">
    <location>
        <begin position="173"/>
        <end position="272"/>
    </location>
</feature>
<proteinExistence type="predicted"/>
<dbReference type="FunFam" id="1.10.10.60:FF:000025">
    <property type="entry name" value="Mesoderm induction early response 1, transcriptional regulator"/>
    <property type="match status" value="1"/>
</dbReference>
<feature type="compositionally biased region" description="Acidic residues" evidence="6">
    <location>
        <begin position="150"/>
        <end position="161"/>
    </location>
</feature>
<dbReference type="GO" id="GO:0003714">
    <property type="term" value="F:transcription corepressor activity"/>
    <property type="evidence" value="ECO:0007669"/>
    <property type="project" value="TreeGrafter"/>
</dbReference>
<gene>
    <name evidence="10" type="primary">LOC111119953</name>
</gene>
<dbReference type="AlphaFoldDB" id="A0A8B8CPC4"/>
<feature type="region of interest" description="Disordered" evidence="6">
    <location>
        <begin position="1"/>
        <end position="100"/>
    </location>
</feature>
<dbReference type="PANTHER" id="PTHR10865">
    <property type="entry name" value="METASTASIS-ASSOCIATED PROTEIN AND MESODERM INDUCTION EARLY RESPONSE PROTEIN"/>
    <property type="match status" value="1"/>
</dbReference>
<dbReference type="SUPFAM" id="SSF46689">
    <property type="entry name" value="Homeodomain-like"/>
    <property type="match status" value="1"/>
</dbReference>
<keyword evidence="3" id="KW-0805">Transcription regulation</keyword>
<evidence type="ECO:0000313" key="10">
    <source>
        <dbReference type="RefSeq" id="XP_022316251.1"/>
    </source>
</evidence>
<dbReference type="InterPro" id="IPR009057">
    <property type="entry name" value="Homeodomain-like_sf"/>
</dbReference>
<keyword evidence="4" id="KW-0804">Transcription</keyword>
<dbReference type="CDD" id="cd11661">
    <property type="entry name" value="SANT_MTA3_like"/>
    <property type="match status" value="1"/>
</dbReference>
<feature type="domain" description="SANT" evidence="8">
    <location>
        <begin position="277"/>
        <end position="329"/>
    </location>
</feature>
<sequence length="522" mass="57576">MAEAGTSESSSPDTDREFDPSADMLVHDYDDEQTLEEEEGLSGDSCSDELNDLEKEGEMPLEDLLAMYGYGGGGGARPVVVDERQDTRSSSEEEILSNHDLTLDKDEIARDILKTSDDDDDKETTAHELLSSVSSSQTARLLRSKSQECSEGDSESEEDADYTPIEPVDDWKKTIQVGSDYQATVPDGLCKYGDAPAYENEDRLLWDPSKIEDPSAVESYLEEVKNQILQNGRGASALPAGAHVRDDEQALYMLLQCGHNIEEALRRRKMQAVPPTDPMSLWSEEECRNFENGLRTYGKDFYLIQQNKVKTRSVGELVQFYYLWKKTERHDVFANKNRIEKRKYVLHPGITDYMERFLDDQESPLPAPPRERSASPVTSLIYGDPKRNHLRPPSEGEGASSVRIEPEELDVSGASPTVVAFSPDLKRKQAATSSSSSITVNGVHSIEEPIAKKLKSNGESSHYELQESYSEGPERPGCVSSSLSSSTVSSTSDSGLPNSAATCISSDTISSSKHLPSESVAS</sequence>
<dbReference type="KEGG" id="cvn:111119953"/>
<comment type="subcellular location">
    <subcellularLocation>
        <location evidence="1">Nucleus</location>
    </subcellularLocation>
</comment>
<evidence type="ECO:0000256" key="2">
    <source>
        <dbReference type="ARBA" id="ARBA00022491"/>
    </source>
</evidence>
<evidence type="ECO:0000256" key="5">
    <source>
        <dbReference type="ARBA" id="ARBA00023242"/>
    </source>
</evidence>